<feature type="domain" description="Bacteriophage phiJL001 Gp84 C-terminal" evidence="1">
    <location>
        <begin position="196"/>
        <end position="278"/>
    </location>
</feature>
<dbReference type="NCBIfam" id="TIGR02218">
    <property type="entry name" value="phg_TIGR02218"/>
    <property type="match status" value="1"/>
</dbReference>
<accession>A0A1Q9AI82</accession>
<evidence type="ECO:0000313" key="2">
    <source>
        <dbReference type="EMBL" id="OLP54914.1"/>
    </source>
</evidence>
<dbReference type="OrthoDB" id="1633386at2"/>
<proteinExistence type="predicted"/>
<name>A0A1Q9AI82_9HYPH</name>
<evidence type="ECO:0000259" key="1">
    <source>
        <dbReference type="Pfam" id="PF09356"/>
    </source>
</evidence>
<reference evidence="2 3" key="1">
    <citation type="submission" date="2016-09" db="EMBL/GenBank/DDBJ databases">
        <title>Rhizobium sp. nov., a novel species isolated from the rice rhizosphere.</title>
        <authorList>
            <person name="Zhao J."/>
            <person name="Zhang X."/>
        </authorList>
    </citation>
    <scope>NUCLEOTIDE SEQUENCE [LARGE SCALE GENOMIC DNA]</scope>
    <source>
        <strain evidence="2 3">MH17</strain>
    </source>
</reference>
<dbReference type="InterPro" id="IPR011928">
    <property type="entry name" value="Phage_phiJL001_Gp84"/>
</dbReference>
<dbReference type="EMBL" id="MKIO01000031">
    <property type="protein sequence ID" value="OLP54914.1"/>
    <property type="molecule type" value="Genomic_DNA"/>
</dbReference>
<dbReference type="Pfam" id="PF09931">
    <property type="entry name" value="Phage_phiJL001_Gp84_N"/>
    <property type="match status" value="1"/>
</dbReference>
<dbReference type="InterPro" id="IPR018964">
    <property type="entry name" value="Phage_phiJL001_Gp84_C"/>
</dbReference>
<dbReference type="Proteomes" id="UP000186143">
    <property type="component" value="Unassembled WGS sequence"/>
</dbReference>
<dbReference type="AlphaFoldDB" id="A0A1Q9AI82"/>
<protein>
    <submittedName>
        <fullName evidence="2">Beta tubulin</fullName>
    </submittedName>
</protein>
<gene>
    <name evidence="2" type="ORF">BJF92_14030</name>
</gene>
<dbReference type="STRING" id="1672749.BJF92_14030"/>
<sequence>MREISAPLAAHLAGDATTLCHAWRVTRRDGVRIGFTDHDEDLAFGGLLYRAASGFASAEALFAAGLSVEAGEVTGGFSSEAIAEADVAAGRYDGARVELLRVNWADTAQLLLLSVHEIGEVTRAGESFRAELRRITHRLEQVQGRLYGRCCDADFGDARCGIDATSPPLLAQRRVVAVAGALDILVAAPAPPSSLYWRLGRLAVLDGAAAGWQAQIADQRAEPDGSTRLTLWLAPPVAISVGDRVALTAGCDKRFSTCRDRFGNGVNFQGFPHMPGLDFAYGYADGDTEHDGRPLYQDDAP</sequence>
<dbReference type="Pfam" id="PF09356">
    <property type="entry name" value="Phage_BR0599"/>
    <property type="match status" value="1"/>
</dbReference>
<dbReference type="RefSeq" id="WP_075635475.1">
    <property type="nucleotide sequence ID" value="NZ_MKIO01000031.1"/>
</dbReference>
<evidence type="ECO:0000313" key="3">
    <source>
        <dbReference type="Proteomes" id="UP000186143"/>
    </source>
</evidence>
<organism evidence="2 3">
    <name type="scientific">Xaviernesmea rhizosphaerae</name>
    <dbReference type="NCBI Taxonomy" id="1672749"/>
    <lineage>
        <taxon>Bacteria</taxon>
        <taxon>Pseudomonadati</taxon>
        <taxon>Pseudomonadota</taxon>
        <taxon>Alphaproteobacteria</taxon>
        <taxon>Hyphomicrobiales</taxon>
        <taxon>Rhizobiaceae</taxon>
        <taxon>Rhizobium/Agrobacterium group</taxon>
        <taxon>Xaviernesmea</taxon>
    </lineage>
</organism>
<comment type="caution">
    <text evidence="2">The sequence shown here is derived from an EMBL/GenBank/DDBJ whole genome shotgun (WGS) entry which is preliminary data.</text>
</comment>